<comment type="caution">
    <text evidence="1">The sequence shown here is derived from an EMBL/GenBank/DDBJ whole genome shotgun (WGS) entry which is preliminary data.</text>
</comment>
<sequence length="257" mass="29744">MGKIATEQEAYNVGKRGIPRINEPCTKARARELGCAIKPGYSYAGNEPVELEALCRNERAALAWNTIKFYYTHRIEKASDPLEVKVSRVELIQNIEVTKGYFAGEWVDIYGNSYFGENDFSLDGMVWKCAIFEKLTGDHYSTGQQYEPFTDDEWKFDGSYYDPGENNDYSYVNAEFRLPDVTVPGSEFEWNYVFRYVIHISTDSSSKGVYVTPYILYNRYRSGDRLPSPTDYYWRPLNNLAGLEFTECEEPKPDFFD</sequence>
<dbReference type="Proteomes" id="UP000886722">
    <property type="component" value="Unassembled WGS sequence"/>
</dbReference>
<protein>
    <submittedName>
        <fullName evidence="1">Uncharacterized protein</fullName>
    </submittedName>
</protein>
<evidence type="ECO:0000313" key="1">
    <source>
        <dbReference type="EMBL" id="HIT40279.1"/>
    </source>
</evidence>
<reference evidence="1" key="2">
    <citation type="journal article" date="2021" name="PeerJ">
        <title>Extensive microbial diversity within the chicken gut microbiome revealed by metagenomics and culture.</title>
        <authorList>
            <person name="Gilroy R."/>
            <person name="Ravi A."/>
            <person name="Getino M."/>
            <person name="Pursley I."/>
            <person name="Horton D.L."/>
            <person name="Alikhan N.F."/>
            <person name="Baker D."/>
            <person name="Gharbi K."/>
            <person name="Hall N."/>
            <person name="Watson M."/>
            <person name="Adriaenssens E.M."/>
            <person name="Foster-Nyarko E."/>
            <person name="Jarju S."/>
            <person name="Secka A."/>
            <person name="Antonio M."/>
            <person name="Oren A."/>
            <person name="Chaudhuri R.R."/>
            <person name="La Ragione R."/>
            <person name="Hildebrand F."/>
            <person name="Pallen M.J."/>
        </authorList>
    </citation>
    <scope>NUCLEOTIDE SEQUENCE</scope>
    <source>
        <strain evidence="1">21143</strain>
    </source>
</reference>
<dbReference type="AlphaFoldDB" id="A0A9D1GHI9"/>
<gene>
    <name evidence="1" type="ORF">IAD06_09645</name>
</gene>
<proteinExistence type="predicted"/>
<accession>A0A9D1GHI9</accession>
<reference evidence="1" key="1">
    <citation type="submission" date="2020-10" db="EMBL/GenBank/DDBJ databases">
        <authorList>
            <person name="Gilroy R."/>
        </authorList>
    </citation>
    <scope>NUCLEOTIDE SEQUENCE</scope>
    <source>
        <strain evidence="1">21143</strain>
    </source>
</reference>
<name>A0A9D1GHI9_9BACT</name>
<evidence type="ECO:0000313" key="2">
    <source>
        <dbReference type="Proteomes" id="UP000886722"/>
    </source>
</evidence>
<organism evidence="1 2">
    <name type="scientific">Candidatus Caccoplasma intestinavium</name>
    <dbReference type="NCBI Taxonomy" id="2840716"/>
    <lineage>
        <taxon>Bacteria</taxon>
        <taxon>Pseudomonadati</taxon>
        <taxon>Bacteroidota</taxon>
        <taxon>Bacteroidia</taxon>
        <taxon>Bacteroidales</taxon>
        <taxon>Bacteroidaceae</taxon>
        <taxon>Bacteroidaceae incertae sedis</taxon>
        <taxon>Candidatus Caccoplasma</taxon>
    </lineage>
</organism>
<dbReference type="EMBL" id="DVKT01000071">
    <property type="protein sequence ID" value="HIT40279.1"/>
    <property type="molecule type" value="Genomic_DNA"/>
</dbReference>